<dbReference type="Proteomes" id="UP000501452">
    <property type="component" value="Chromosome"/>
</dbReference>
<sequence length="289" mass="30823">MSASIEEHTIEVGGMTTRYFAAGAGPPLVLLHGDGESAFDWSWTLPALARSRRVYAPDLPGSGENAKPAADYSPAFLERFAASFLDAVGVGRAAVVGSSLGGLVALRLALSEPSRVGSLVLVASSGLGRAVNLGLSSLIIPGYGDLATGWAGTKAGAAQRARSRARLLFARPGRAPKAWISEQYRLARMPGFLAAQLAALRAELDPLGQREVLLDELPRLTMPTLLVWGERDRILPVSQARAALARLPEGSIEIIPDCGHLPQVEWPDRFVRALDGFLGDEETRDPELR</sequence>
<dbReference type="SUPFAM" id="SSF53474">
    <property type="entry name" value="alpha/beta-Hydrolases"/>
    <property type="match status" value="1"/>
</dbReference>
<dbReference type="EMBL" id="CP045119">
    <property type="protein sequence ID" value="QIN84665.1"/>
    <property type="molecule type" value="Genomic_DNA"/>
</dbReference>
<dbReference type="InterPro" id="IPR000639">
    <property type="entry name" value="Epox_hydrolase-like"/>
</dbReference>
<dbReference type="PRINTS" id="PR00412">
    <property type="entry name" value="EPOXHYDRLASE"/>
</dbReference>
<keyword evidence="3" id="KW-1185">Reference proteome</keyword>
<gene>
    <name evidence="2" type="ORF">GBA63_19915</name>
</gene>
<dbReference type="GO" id="GO:0016787">
    <property type="term" value="F:hydrolase activity"/>
    <property type="evidence" value="ECO:0007669"/>
    <property type="project" value="UniProtKB-KW"/>
</dbReference>
<reference evidence="2 3" key="1">
    <citation type="submission" date="2019-10" db="EMBL/GenBank/DDBJ databases">
        <title>Rubrobacter sp nov SCSIO 52090 isolated from a deep-sea sediment in the South China Sea.</title>
        <authorList>
            <person name="Chen R.W."/>
        </authorList>
    </citation>
    <scope>NUCLEOTIDE SEQUENCE [LARGE SCALE GENOMIC DNA]</scope>
    <source>
        <strain evidence="2 3">SCSIO 52909</strain>
    </source>
</reference>
<feature type="domain" description="AB hydrolase-1" evidence="1">
    <location>
        <begin position="28"/>
        <end position="273"/>
    </location>
</feature>
<evidence type="ECO:0000259" key="1">
    <source>
        <dbReference type="Pfam" id="PF12697"/>
    </source>
</evidence>
<evidence type="ECO:0000313" key="3">
    <source>
        <dbReference type="Proteomes" id="UP000501452"/>
    </source>
</evidence>
<dbReference type="InterPro" id="IPR029058">
    <property type="entry name" value="AB_hydrolase_fold"/>
</dbReference>
<dbReference type="RefSeq" id="WP_166179078.1">
    <property type="nucleotide sequence ID" value="NZ_CP045119.1"/>
</dbReference>
<dbReference type="PANTHER" id="PTHR46438:SF11">
    <property type="entry name" value="LIPASE-RELATED"/>
    <property type="match status" value="1"/>
</dbReference>
<dbReference type="AlphaFoldDB" id="A0A6G8QDT5"/>
<dbReference type="KEGG" id="rub:GBA63_19915"/>
<name>A0A6G8QDT5_9ACTN</name>
<dbReference type="PANTHER" id="PTHR46438">
    <property type="entry name" value="ALPHA/BETA-HYDROLASES SUPERFAMILY PROTEIN"/>
    <property type="match status" value="1"/>
</dbReference>
<proteinExistence type="predicted"/>
<organism evidence="2 3">
    <name type="scientific">Rubrobacter tropicus</name>
    <dbReference type="NCBI Taxonomy" id="2653851"/>
    <lineage>
        <taxon>Bacteria</taxon>
        <taxon>Bacillati</taxon>
        <taxon>Actinomycetota</taxon>
        <taxon>Rubrobacteria</taxon>
        <taxon>Rubrobacterales</taxon>
        <taxon>Rubrobacteraceae</taxon>
        <taxon>Rubrobacter</taxon>
    </lineage>
</organism>
<dbReference type="InterPro" id="IPR000073">
    <property type="entry name" value="AB_hydrolase_1"/>
</dbReference>
<dbReference type="Gene3D" id="3.40.50.1820">
    <property type="entry name" value="alpha/beta hydrolase"/>
    <property type="match status" value="1"/>
</dbReference>
<protein>
    <submittedName>
        <fullName evidence="2">Alpha/beta fold hydrolase</fullName>
    </submittedName>
</protein>
<dbReference type="Pfam" id="PF12697">
    <property type="entry name" value="Abhydrolase_6"/>
    <property type="match status" value="1"/>
</dbReference>
<accession>A0A6G8QDT5</accession>
<dbReference type="PRINTS" id="PR00111">
    <property type="entry name" value="ABHYDROLASE"/>
</dbReference>
<evidence type="ECO:0000313" key="2">
    <source>
        <dbReference type="EMBL" id="QIN84665.1"/>
    </source>
</evidence>
<keyword evidence="2" id="KW-0378">Hydrolase</keyword>